<feature type="domain" description="Conserved virulence factor B first S1" evidence="2">
    <location>
        <begin position="70"/>
        <end position="129"/>
    </location>
</feature>
<dbReference type="InterPro" id="IPR040764">
    <property type="entry name" value="CvfB_WH"/>
</dbReference>
<dbReference type="EMBL" id="LAZL01000016">
    <property type="protein sequence ID" value="KMT65072.1"/>
    <property type="molecule type" value="Genomic_DNA"/>
</dbReference>
<dbReference type="PANTHER" id="PTHR37296:SF1">
    <property type="entry name" value="CONSERVED VIRULENCE FACTOR B"/>
    <property type="match status" value="1"/>
</dbReference>
<dbReference type="Gene3D" id="2.40.50.140">
    <property type="entry name" value="Nucleic acid-binding proteins"/>
    <property type="match status" value="1"/>
</dbReference>
<proteinExistence type="inferred from homology"/>
<feature type="domain" description="Conserved virulence factor B-like winged helix" evidence="3">
    <location>
        <begin position="217"/>
        <end position="273"/>
    </location>
</feature>
<dbReference type="PIRSF" id="PIRSF012524">
    <property type="entry name" value="YitL_S1"/>
    <property type="match status" value="1"/>
</dbReference>
<dbReference type="Pfam" id="PF17783">
    <property type="entry name" value="WHD_CvfB"/>
    <property type="match status" value="1"/>
</dbReference>
<evidence type="ECO:0000313" key="4">
    <source>
        <dbReference type="EMBL" id="KMT65072.1"/>
    </source>
</evidence>
<evidence type="ECO:0000259" key="3">
    <source>
        <dbReference type="Pfam" id="PF17783"/>
    </source>
</evidence>
<dbReference type="OrthoDB" id="9801597at2"/>
<dbReference type="STRING" id="1513271.XM47_11440"/>
<sequence>MLTAGKSYQLKIVKNDETGIWLDAQNLGEVLLPKKLAPKQAQEGDLVWAYLYHDSKERLTATTQKVKAQVGEFACLKVVSASAYGVFVDLGLDKDVIIPQNQQKRDMEIGRKYLVYLYLDEDGRITATAKTNEYLDQTEAPYEVKDAVNLLVLNESDLGYNAIINHAHRGVLYRNEVFERLEFGQFKKGFIKRIRPDGKIDLILQAGKETRDKYSASILKYLEKNDGFAPFHDKSSPEEINKAFAMSKAAFKKAIGGLYKTKKIKIESDGIRLI</sequence>
<evidence type="ECO:0000256" key="1">
    <source>
        <dbReference type="PIRNR" id="PIRNR012524"/>
    </source>
</evidence>
<accession>A0A0J8GQT2</accession>
<protein>
    <submittedName>
        <fullName evidence="4">GntR family transcriptional regulator</fullName>
    </submittedName>
</protein>
<dbReference type="InterPro" id="IPR012340">
    <property type="entry name" value="NA-bd_OB-fold"/>
</dbReference>
<dbReference type="PATRIC" id="fig|1513271.3.peg.2328"/>
<dbReference type="Gene3D" id="1.10.10.10">
    <property type="entry name" value="Winged helix-like DNA-binding domain superfamily/Winged helix DNA-binding domain"/>
    <property type="match status" value="1"/>
</dbReference>
<dbReference type="Pfam" id="PF13509">
    <property type="entry name" value="S1_2"/>
    <property type="match status" value="2"/>
</dbReference>
<dbReference type="PANTHER" id="PTHR37296">
    <property type="entry name" value="CONSERVED VIRULENCE FACTOR B"/>
    <property type="match status" value="1"/>
</dbReference>
<keyword evidence="5" id="KW-1185">Reference proteome</keyword>
<gene>
    <name evidence="4" type="ORF">XM47_11440</name>
</gene>
<reference evidence="4 5" key="1">
    <citation type="submission" date="2015-04" db="EMBL/GenBank/DDBJ databases">
        <title>Draft Genome Sequence of the Novel Agar-Digesting Marine Bacterium Q1.</title>
        <authorList>
            <person name="Li Y."/>
            <person name="Li D."/>
            <person name="Chen G."/>
            <person name="Du Z."/>
        </authorList>
    </citation>
    <scope>NUCLEOTIDE SEQUENCE [LARGE SCALE GENOMIC DNA]</scope>
    <source>
        <strain evidence="4 5">Q1</strain>
    </source>
</reference>
<name>A0A0J8GQT2_9ALTE</name>
<comment type="similarity">
    <text evidence="1">Belongs to the CvfB family.</text>
</comment>
<evidence type="ECO:0000313" key="5">
    <source>
        <dbReference type="Proteomes" id="UP000037600"/>
    </source>
</evidence>
<dbReference type="RefSeq" id="WP_048692593.1">
    <property type="nucleotide sequence ID" value="NZ_KQ130491.1"/>
</dbReference>
<comment type="caution">
    <text evidence="4">The sequence shown here is derived from an EMBL/GenBank/DDBJ whole genome shotgun (WGS) entry which is preliminary data.</text>
</comment>
<feature type="domain" description="Conserved virulence factor B first S1" evidence="2">
    <location>
        <begin position="5"/>
        <end position="64"/>
    </location>
</feature>
<evidence type="ECO:0000259" key="2">
    <source>
        <dbReference type="Pfam" id="PF13509"/>
    </source>
</evidence>
<dbReference type="InterPro" id="IPR036388">
    <property type="entry name" value="WH-like_DNA-bd_sf"/>
</dbReference>
<dbReference type="InterPro" id="IPR014464">
    <property type="entry name" value="CvfB_fam"/>
</dbReference>
<dbReference type="AlphaFoldDB" id="A0A0J8GQT2"/>
<organism evidence="4 5">
    <name type="scientific">Catenovulum maritimum</name>
    <dbReference type="NCBI Taxonomy" id="1513271"/>
    <lineage>
        <taxon>Bacteria</taxon>
        <taxon>Pseudomonadati</taxon>
        <taxon>Pseudomonadota</taxon>
        <taxon>Gammaproteobacteria</taxon>
        <taxon>Alteromonadales</taxon>
        <taxon>Alteromonadaceae</taxon>
        <taxon>Catenovulum</taxon>
    </lineage>
</organism>
<dbReference type="InterPro" id="IPR039566">
    <property type="entry name" value="CvfB_S1_st"/>
</dbReference>
<dbReference type="Proteomes" id="UP000037600">
    <property type="component" value="Unassembled WGS sequence"/>
</dbReference>